<dbReference type="InterPro" id="IPR011051">
    <property type="entry name" value="RmlC_Cupin_sf"/>
</dbReference>
<dbReference type="InterPro" id="IPR019780">
    <property type="entry name" value="Germin_Mn-BS"/>
</dbReference>
<dbReference type="SUPFAM" id="SSF51182">
    <property type="entry name" value="RmlC-like cupins"/>
    <property type="match status" value="1"/>
</dbReference>
<evidence type="ECO:0000256" key="12">
    <source>
        <dbReference type="PIRSR" id="PIRSR601929-3"/>
    </source>
</evidence>
<evidence type="ECO:0000313" key="18">
    <source>
        <dbReference type="RefSeq" id="XP_031386372.1"/>
    </source>
</evidence>
<evidence type="ECO:0000256" key="13">
    <source>
        <dbReference type="RuleBase" id="RU366015"/>
    </source>
</evidence>
<keyword evidence="8" id="KW-0325">Glycoprotein</keyword>
<feature type="chain" id="PRO_5044514739" description="Germin-like protein" evidence="13">
    <location>
        <begin position="26"/>
        <end position="222"/>
    </location>
</feature>
<feature type="signal peptide" evidence="13">
    <location>
        <begin position="1"/>
        <end position="25"/>
    </location>
</feature>
<dbReference type="GO" id="GO:0030145">
    <property type="term" value="F:manganese ion binding"/>
    <property type="evidence" value="ECO:0007669"/>
    <property type="project" value="UniProtKB-UniRule"/>
</dbReference>
<dbReference type="CDD" id="cd02241">
    <property type="entry name" value="cupin_OxOx"/>
    <property type="match status" value="1"/>
</dbReference>
<feature type="binding site" evidence="11">
    <location>
        <position position="120"/>
    </location>
    <ligand>
        <name>Mn(2+)</name>
        <dbReference type="ChEBI" id="CHEBI:29035"/>
    </ligand>
</feature>
<keyword evidence="3 13" id="KW-0052">Apoplast</keyword>
<dbReference type="GO" id="GO:2000280">
    <property type="term" value="P:regulation of root development"/>
    <property type="evidence" value="ECO:0007669"/>
    <property type="project" value="UniProtKB-ARBA"/>
</dbReference>
<dbReference type="EMBL" id="MTKT01000666">
    <property type="protein sequence ID" value="OWM89609.1"/>
    <property type="molecule type" value="Genomic_DNA"/>
</dbReference>
<accession>A0A218XYD9</accession>
<feature type="binding site" evidence="10">
    <location>
        <position position="120"/>
    </location>
    <ligand>
        <name>oxalate</name>
        <dbReference type="ChEBI" id="CHEBI:30623"/>
    </ligand>
</feature>
<keyword evidence="7 12" id="KW-1015">Disulfide bond</keyword>
<evidence type="ECO:0000256" key="6">
    <source>
        <dbReference type="ARBA" id="ARBA00022729"/>
    </source>
</evidence>
<dbReference type="GO" id="GO:0010497">
    <property type="term" value="P:plasmodesmata-mediated intercellular transport"/>
    <property type="evidence" value="ECO:0007669"/>
    <property type="project" value="UniProtKB-ARBA"/>
</dbReference>
<evidence type="ECO:0000313" key="16">
    <source>
        <dbReference type="Proteomes" id="UP000197138"/>
    </source>
</evidence>
<feature type="binding site" evidence="11">
    <location>
        <position position="113"/>
    </location>
    <ligand>
        <name>Mn(2+)</name>
        <dbReference type="ChEBI" id="CHEBI:29035"/>
    </ligand>
</feature>
<dbReference type="PANTHER" id="PTHR31238">
    <property type="entry name" value="GERMIN-LIKE PROTEIN SUBFAMILY 3 MEMBER 3"/>
    <property type="match status" value="1"/>
</dbReference>
<keyword evidence="5 10" id="KW-0479">Metal-binding</keyword>
<dbReference type="OrthoDB" id="1921208at2759"/>
<evidence type="ECO:0000256" key="8">
    <source>
        <dbReference type="ARBA" id="ARBA00023180"/>
    </source>
</evidence>
<reference evidence="18" key="4">
    <citation type="submission" date="2025-04" db="UniProtKB">
        <authorList>
            <consortium name="RefSeq"/>
        </authorList>
    </citation>
    <scope>IDENTIFICATION</scope>
    <source>
        <tissue evidence="18">Leaf</tissue>
    </source>
</reference>
<name>A0A218XYD9_PUNGR</name>
<dbReference type="SMART" id="SM00835">
    <property type="entry name" value="Cupin_1"/>
    <property type="match status" value="1"/>
</dbReference>
<reference evidence="17" key="3">
    <citation type="journal article" date="2020" name="Plant Biotechnol. J.">
        <title>The pomegranate (Punica granatum L.) draft genome dissects genetic divergence between soft- and hard-seeded cultivars.</title>
        <authorList>
            <person name="Luo X."/>
            <person name="Li H."/>
            <person name="Wu Z."/>
            <person name="Yao W."/>
            <person name="Zhao P."/>
            <person name="Cao D."/>
            <person name="Yu H."/>
            <person name="Li K."/>
            <person name="Poudel K."/>
            <person name="Zhao D."/>
            <person name="Zhang F."/>
            <person name="Xia X."/>
            <person name="Chen L."/>
            <person name="Wang Q."/>
            <person name="Jing D."/>
            <person name="Cao S."/>
        </authorList>
    </citation>
    <scope>NUCLEOTIDE SEQUENCE [LARGE SCALE GENOMIC DNA]</scope>
</reference>
<feature type="domain" description="Cupin type-1" evidence="14">
    <location>
        <begin position="65"/>
        <end position="214"/>
    </location>
</feature>
<dbReference type="PRINTS" id="PR00325">
    <property type="entry name" value="GERMIN"/>
</dbReference>
<evidence type="ECO:0000256" key="4">
    <source>
        <dbReference type="ARBA" id="ARBA00022525"/>
    </source>
</evidence>
<dbReference type="Pfam" id="PF00190">
    <property type="entry name" value="Cupin_1"/>
    <property type="match status" value="1"/>
</dbReference>
<dbReference type="GeneID" id="116199924"/>
<dbReference type="GO" id="GO:0048046">
    <property type="term" value="C:apoplast"/>
    <property type="evidence" value="ECO:0007669"/>
    <property type="project" value="UniProtKB-SubCell"/>
</dbReference>
<feature type="disulfide bond" evidence="12">
    <location>
        <begin position="34"/>
        <end position="51"/>
    </location>
</feature>
<dbReference type="AlphaFoldDB" id="A0A218XYD9"/>
<evidence type="ECO:0000259" key="14">
    <source>
        <dbReference type="SMART" id="SM00835"/>
    </source>
</evidence>
<feature type="binding site" evidence="11">
    <location>
        <position position="115"/>
    </location>
    <ligand>
        <name>Mn(2+)</name>
        <dbReference type="ChEBI" id="CHEBI:29035"/>
    </ligand>
</feature>
<sequence>MSTITTTSLIHVLLALAIMLGRAKTDPDPLQDYCIADTKSAPSIFMNGMPCINPALVAASMFATSALARPGSTVNQFGFNVTFANTANLPGLNTMGLTMARVDIAPQGFVVPHSHPRASEVTICLKGYICVGFVDTSGHLYTQILRPGDSFVFPRGLIHYLYNPDYRNPALAVAGLNSQNPGAQIASLAMFASTPEIPEEVLKKAFKITGQEVARIRGNLGG</sequence>
<dbReference type="RefSeq" id="XP_031386372.1">
    <property type="nucleotide sequence ID" value="XM_031530512.1"/>
</dbReference>
<dbReference type="Proteomes" id="UP000515151">
    <property type="component" value="Chromosome 3"/>
</dbReference>
<evidence type="ECO:0000256" key="3">
    <source>
        <dbReference type="ARBA" id="ARBA00022523"/>
    </source>
</evidence>
<protein>
    <recommendedName>
        <fullName evidence="13">Germin-like protein</fullName>
    </recommendedName>
</protein>
<keyword evidence="9 10" id="KW-0464">Manganese</keyword>
<evidence type="ECO:0000256" key="9">
    <source>
        <dbReference type="ARBA" id="ARBA00023211"/>
    </source>
</evidence>
<evidence type="ECO:0000256" key="11">
    <source>
        <dbReference type="PIRSR" id="PIRSR601929-2"/>
    </source>
</evidence>
<reference evidence="15" key="2">
    <citation type="submission" date="2017-06" db="EMBL/GenBank/DDBJ databases">
        <title>The pomegranate genome and the genomics of punicalagin biosynthesis.</title>
        <authorList>
            <person name="Xu C."/>
        </authorList>
    </citation>
    <scope>NUCLEOTIDE SEQUENCE [LARGE SCALE GENOMIC DNA]</scope>
    <source>
        <tissue evidence="15">Fresh leaf</tissue>
    </source>
</reference>
<dbReference type="InterPro" id="IPR001929">
    <property type="entry name" value="Germin"/>
</dbReference>
<evidence type="ECO:0000256" key="7">
    <source>
        <dbReference type="ARBA" id="ARBA00023157"/>
    </source>
</evidence>
<evidence type="ECO:0000256" key="1">
    <source>
        <dbReference type="ARBA" id="ARBA00004271"/>
    </source>
</evidence>
<feature type="binding site" evidence="10">
    <location>
        <position position="115"/>
    </location>
    <ligand>
        <name>oxalate</name>
        <dbReference type="ChEBI" id="CHEBI:30623"/>
    </ligand>
</feature>
<comment type="subcellular location">
    <subcellularLocation>
        <location evidence="1 13">Secreted</location>
        <location evidence="1 13">Extracellular space</location>
        <location evidence="1 13">Apoplast</location>
    </subcellularLocation>
</comment>
<proteinExistence type="inferred from homology"/>
<dbReference type="FunFam" id="2.60.120.10:FF:000025">
    <property type="entry name" value="germin-like protein subfamily 2 member 1"/>
    <property type="match status" value="1"/>
</dbReference>
<evidence type="ECO:0000313" key="15">
    <source>
        <dbReference type="EMBL" id="OWM89609.1"/>
    </source>
</evidence>
<dbReference type="GO" id="GO:0009506">
    <property type="term" value="C:plasmodesma"/>
    <property type="evidence" value="ECO:0007669"/>
    <property type="project" value="UniProtKB-ARBA"/>
</dbReference>
<organism evidence="15 16">
    <name type="scientific">Punica granatum</name>
    <name type="common">Pomegranate</name>
    <dbReference type="NCBI Taxonomy" id="22663"/>
    <lineage>
        <taxon>Eukaryota</taxon>
        <taxon>Viridiplantae</taxon>
        <taxon>Streptophyta</taxon>
        <taxon>Embryophyta</taxon>
        <taxon>Tracheophyta</taxon>
        <taxon>Spermatophyta</taxon>
        <taxon>Magnoliopsida</taxon>
        <taxon>eudicotyledons</taxon>
        <taxon>Gunneridae</taxon>
        <taxon>Pentapetalae</taxon>
        <taxon>rosids</taxon>
        <taxon>malvids</taxon>
        <taxon>Myrtales</taxon>
        <taxon>Lythraceae</taxon>
        <taxon>Punica</taxon>
    </lineage>
</organism>
<dbReference type="InterPro" id="IPR006045">
    <property type="entry name" value="Cupin_1"/>
</dbReference>
<dbReference type="PROSITE" id="PS00725">
    <property type="entry name" value="GERMIN"/>
    <property type="match status" value="1"/>
</dbReference>
<dbReference type="InterPro" id="IPR014710">
    <property type="entry name" value="RmlC-like_jellyroll"/>
</dbReference>
<comment type="similarity">
    <text evidence="2 13">Belongs to the germin family.</text>
</comment>
<reference evidence="16" key="1">
    <citation type="journal article" date="2017" name="Plant J.">
        <title>The pomegranate (Punica granatum L.) genome and the genomics of punicalagin biosynthesis.</title>
        <authorList>
            <person name="Qin G."/>
            <person name="Xu C."/>
            <person name="Ming R."/>
            <person name="Tang H."/>
            <person name="Guyot R."/>
            <person name="Kramer E.M."/>
            <person name="Hu Y."/>
            <person name="Yi X."/>
            <person name="Qi Y."/>
            <person name="Xu X."/>
            <person name="Gao Z."/>
            <person name="Pan H."/>
            <person name="Jian J."/>
            <person name="Tian Y."/>
            <person name="Yue Z."/>
            <person name="Xu Y."/>
        </authorList>
    </citation>
    <scope>NUCLEOTIDE SEQUENCE [LARGE SCALE GENOMIC DNA]</scope>
    <source>
        <strain evidence="16">cv. Dabenzi</strain>
    </source>
</reference>
<gene>
    <name evidence="18" type="primary">LOC116199924</name>
    <name evidence="15" type="ORF">CDL15_Pgr024357</name>
</gene>
<evidence type="ECO:0000256" key="5">
    <source>
        <dbReference type="ARBA" id="ARBA00022723"/>
    </source>
</evidence>
<evidence type="ECO:0000256" key="2">
    <source>
        <dbReference type="ARBA" id="ARBA00007456"/>
    </source>
</evidence>
<evidence type="ECO:0000313" key="17">
    <source>
        <dbReference type="Proteomes" id="UP000515151"/>
    </source>
</evidence>
<feature type="binding site" evidence="11">
    <location>
        <position position="159"/>
    </location>
    <ligand>
        <name>Mn(2+)</name>
        <dbReference type="ChEBI" id="CHEBI:29035"/>
    </ligand>
</feature>
<dbReference type="Gene3D" id="2.60.120.10">
    <property type="entry name" value="Jelly Rolls"/>
    <property type="match status" value="1"/>
</dbReference>
<keyword evidence="6 13" id="KW-0732">Signal</keyword>
<evidence type="ECO:0000256" key="10">
    <source>
        <dbReference type="PIRSR" id="PIRSR601929-1"/>
    </source>
</evidence>
<keyword evidence="4 13" id="KW-0964">Secreted</keyword>
<keyword evidence="17" id="KW-1185">Reference proteome</keyword>
<dbReference type="Proteomes" id="UP000197138">
    <property type="component" value="Unassembled WGS sequence"/>
</dbReference>